<dbReference type="AlphaFoldDB" id="A0A089RYJ9"/>
<evidence type="ECO:0000313" key="13">
    <source>
        <dbReference type="Proteomes" id="UP000471678"/>
    </source>
</evidence>
<reference evidence="5 9" key="2">
    <citation type="journal article" date="2018" name="Genome Announc.">
        <title>Fifty-Six Draft Genome Sequences of 10 Lactobacillus Species from 22 Commercial Dietary Supplements.</title>
        <authorList>
            <person name="Gangiredla J."/>
            <person name="Barnaba T.J."/>
            <person name="Mammel M.K."/>
            <person name="Lacher D.W."/>
            <person name="Elkins C.A."/>
            <person name="Lampel K.A."/>
            <person name="Whitehouse C.A."/>
            <person name="Tartera C."/>
        </authorList>
    </citation>
    <scope>NUCLEOTIDE SEQUENCE [LARGE SCALE GENOMIC DNA]</scope>
    <source>
        <strain evidence="5 9">DS11_12</strain>
    </source>
</reference>
<reference evidence="1 8" key="1">
    <citation type="journal article" date="2014" name="BMC Genomics">
        <title>Unusual genome complexity in Lactobacillus salivarius JCM1046.</title>
        <authorList>
            <person name="Raftis E.J."/>
            <person name="Forde B.M."/>
            <person name="Claesson M.J."/>
            <person name="O'Toole P.W."/>
        </authorList>
    </citation>
    <scope>NUCLEOTIDE SEQUENCE [LARGE SCALE GENOMIC DNA]</scope>
    <source>
        <strain evidence="1 8">JCM1046</strain>
        <plasmid evidence="1 8">pMP1046A</plasmid>
    </source>
</reference>
<organism evidence="1 8">
    <name type="scientific">Ligilactobacillus salivarius</name>
    <dbReference type="NCBI Taxonomy" id="1624"/>
    <lineage>
        <taxon>Bacteria</taxon>
        <taxon>Bacillati</taxon>
        <taxon>Bacillota</taxon>
        <taxon>Bacilli</taxon>
        <taxon>Lactobacillales</taxon>
        <taxon>Lactobacillaceae</taxon>
        <taxon>Ligilactobacillus</taxon>
    </lineage>
</organism>
<evidence type="ECO:0000313" key="3">
    <source>
        <dbReference type="EMBL" id="MYY65185.1"/>
    </source>
</evidence>
<dbReference type="Proteomes" id="UP001224533">
    <property type="component" value="Plasmid unnamed1"/>
</dbReference>
<dbReference type="Proteomes" id="UP000467635">
    <property type="component" value="Unassembled WGS sequence"/>
</dbReference>
<dbReference type="InterPro" id="IPR009693">
    <property type="entry name" value="Glucitol_operon_activator"/>
</dbReference>
<evidence type="ECO:0000313" key="4">
    <source>
        <dbReference type="EMBL" id="MYZ66080.1"/>
    </source>
</evidence>
<dbReference type="KEGG" id="lsj:LSJ_2140c"/>
<dbReference type="EMBL" id="CP114510">
    <property type="protein sequence ID" value="WHS18731.1"/>
    <property type="molecule type" value="Genomic_DNA"/>
</dbReference>
<evidence type="ECO:0000313" key="7">
    <source>
        <dbReference type="EMBL" id="WHS18731.1"/>
    </source>
</evidence>
<dbReference type="EMBL" id="VSTU01000003">
    <property type="protein sequence ID" value="MYZ66080.1"/>
    <property type="molecule type" value="Genomic_DNA"/>
</dbReference>
<evidence type="ECO:0000313" key="10">
    <source>
        <dbReference type="Proteomes" id="UP000245607"/>
    </source>
</evidence>
<evidence type="ECO:0000313" key="6">
    <source>
        <dbReference type="EMBL" id="PWG51607.1"/>
    </source>
</evidence>
<dbReference type="EMBL" id="QFAS01000008">
    <property type="protein sequence ID" value="PWG51607.1"/>
    <property type="molecule type" value="Genomic_DNA"/>
</dbReference>
<dbReference type="EMBL" id="CP007647">
    <property type="protein sequence ID" value="AIR11552.1"/>
    <property type="molecule type" value="Genomic_DNA"/>
</dbReference>
<evidence type="ECO:0000313" key="9">
    <source>
        <dbReference type="Proteomes" id="UP000244552"/>
    </source>
</evidence>
<name>A0A089RYJ9_9LACO</name>
<dbReference type="Proteomes" id="UP000244552">
    <property type="component" value="Unassembled WGS sequence"/>
</dbReference>
<dbReference type="EMBL" id="WKKX01000212">
    <property type="protein sequence ID" value="MSE08240.1"/>
    <property type="molecule type" value="Genomic_DNA"/>
</dbReference>
<geneLocation type="plasmid" evidence="1 8">
    <name>pMP1046A</name>
</geneLocation>
<dbReference type="Proteomes" id="UP000245607">
    <property type="component" value="Unassembled WGS sequence"/>
</dbReference>
<evidence type="ECO:0000313" key="8">
    <source>
        <dbReference type="Proteomes" id="UP000029488"/>
    </source>
</evidence>
<evidence type="ECO:0000313" key="1">
    <source>
        <dbReference type="EMBL" id="AIR11552.1"/>
    </source>
</evidence>
<dbReference type="EMBL" id="VSUB01000008">
    <property type="protein sequence ID" value="MYY65185.1"/>
    <property type="molecule type" value="Genomic_DNA"/>
</dbReference>
<dbReference type="Proteomes" id="UP000471678">
    <property type="component" value="Unassembled WGS sequence"/>
</dbReference>
<dbReference type="Proteomes" id="UP000029488">
    <property type="component" value="Plasmid pMP1046A"/>
</dbReference>
<evidence type="ECO:0000313" key="5">
    <source>
        <dbReference type="EMBL" id="PTR95367.1"/>
    </source>
</evidence>
<reference evidence="6 10" key="3">
    <citation type="submission" date="2018-05" db="EMBL/GenBank/DDBJ databases">
        <title>Lactobacillus salivarius genome sequencing and assembly.</title>
        <authorList>
            <person name="Audisio C."/>
            <person name="Albarracin L."/>
            <person name="Torres M.J."/>
            <person name="Hebert E.M."/>
            <person name="Saavedra L."/>
        </authorList>
    </citation>
    <scope>NUCLEOTIDE SEQUENCE [LARGE SCALE GENOMIC DNA]</scope>
    <source>
        <strain evidence="6 10">A3iob</strain>
    </source>
</reference>
<evidence type="ECO:0000313" key="11">
    <source>
        <dbReference type="Proteomes" id="UP000467635"/>
    </source>
</evidence>
<sequence>MIILIGLIVVGAFLLQGLFGIFQIKNFSRNYRELRLLGPYRILIGKNPKRFFSGSLMLIAIDNDGNIKEARLMQGVTVFAKFRTLKKLEGKNIAVLAADYQELKRMNKLTRQCLLNAYKTFVDFKTQKLSASAYDTSVNVFNMPLFTKIGLMANNLKANMSKKFN</sequence>
<reference evidence="12 13" key="5">
    <citation type="journal article" date="2020" name="Food Funct.">
        <title>Screening of Lactobacillus salivarius strains from the feces of Chinese populations and the evaluation of their effects against intestinal inflammation in mice.</title>
        <authorList>
            <person name="Zhai Q."/>
            <person name="Shen X."/>
            <person name="Cen S."/>
            <person name="Zhang C."/>
            <person name="Tian F."/>
            <person name="Zhao J."/>
            <person name="Zhang H."/>
            <person name="Xue Y."/>
            <person name="Chen W."/>
        </authorList>
    </citation>
    <scope>NUCLEOTIDE SEQUENCE [LARGE SCALE GENOMIC DNA]</scope>
    <source>
        <strain evidence="3 13">FYNDL5_1.scaf</strain>
        <strain evidence="4 12">FZJTZ28M4.scaf</strain>
    </source>
</reference>
<dbReference type="Pfam" id="PF06923">
    <property type="entry name" value="GutM"/>
    <property type="match status" value="1"/>
</dbReference>
<dbReference type="PIRSF" id="PIRSF011474">
    <property type="entry name" value="Glucitol_operon_activator"/>
    <property type="match status" value="1"/>
</dbReference>
<accession>A0A089RYJ9</accession>
<reference evidence="2 11" key="4">
    <citation type="submission" date="2019-11" db="EMBL/GenBank/DDBJ databases">
        <title>Draft Genome Sequence of Plant Growth-Promoting Rhizosphere-Associated Bacteria.</title>
        <authorList>
            <person name="Vasilyev I.Y."/>
            <person name="Radchenko V."/>
            <person name="Ilnitskaya E.V."/>
        </authorList>
    </citation>
    <scope>NUCLEOTIDE SEQUENCE [LARGE SCALE GENOMIC DNA]</scope>
    <source>
        <strain evidence="2 11">VRA_01-1sq_f</strain>
    </source>
</reference>
<protein>
    <submittedName>
        <fullName evidence="1">Sorbitol operon activator</fullName>
    </submittedName>
    <submittedName>
        <fullName evidence="2 7">Transcriptional regulator</fullName>
    </submittedName>
</protein>
<evidence type="ECO:0000313" key="14">
    <source>
        <dbReference type="Proteomes" id="UP001224533"/>
    </source>
</evidence>
<evidence type="ECO:0000313" key="2">
    <source>
        <dbReference type="EMBL" id="MSE08240.1"/>
    </source>
</evidence>
<geneLocation type="plasmid" evidence="7 14">
    <name>unnamed1</name>
</geneLocation>
<proteinExistence type="predicted"/>
<dbReference type="EMBL" id="QAGV01000007">
    <property type="protein sequence ID" value="PTR95367.1"/>
    <property type="molecule type" value="Genomic_DNA"/>
</dbReference>
<gene>
    <name evidence="6" type="ORF">DB362_07260</name>
    <name evidence="5" type="ORF">DBP89_07040</name>
    <name evidence="4" type="ORF">FYL06_03825</name>
    <name evidence="3" type="ORF">FYL25_07150</name>
    <name evidence="2" type="ORF">GKC33_05805</name>
    <name evidence="1" type="ORF">LSJ_2140c</name>
    <name evidence="7" type="ORF">O2U02_09800</name>
</gene>
<evidence type="ECO:0000313" key="12">
    <source>
        <dbReference type="Proteomes" id="UP000471300"/>
    </source>
</evidence>
<dbReference type="RefSeq" id="WP_003699440.1">
    <property type="nucleotide sequence ID" value="NZ_CAKMBQ010000003.1"/>
</dbReference>
<reference evidence="7 14" key="6">
    <citation type="submission" date="2022-12" db="EMBL/GenBank/DDBJ databases">
        <title>Assessment of beneficial effects and identification of host adaptation-associated genes of Ligilactobacillus salivarius isolated from Meles meles.</title>
        <authorList>
            <person name="Wang Y."/>
        </authorList>
    </citation>
    <scope>NUCLEOTIDE SEQUENCE [LARGE SCALE GENOMIC DNA]</scope>
    <source>
        <strain evidence="7 14">S35</strain>
        <plasmid evidence="7 14">unnamed1</plasmid>
    </source>
</reference>
<dbReference type="Proteomes" id="UP000471300">
    <property type="component" value="Unassembled WGS sequence"/>
</dbReference>
<keyword evidence="1" id="KW-0614">Plasmid</keyword>